<feature type="transmembrane region" description="Helical" evidence="9">
    <location>
        <begin position="30"/>
        <end position="50"/>
    </location>
</feature>
<evidence type="ECO:0000256" key="6">
    <source>
        <dbReference type="ARBA" id="ARBA00022989"/>
    </source>
</evidence>
<accession>A0A3M2KWM3</accession>
<dbReference type="PROSITE" id="PS51202">
    <property type="entry name" value="RCK_C"/>
    <property type="match status" value="1"/>
</dbReference>
<keyword evidence="12" id="KW-1185">Reference proteome</keyword>
<dbReference type="Gene3D" id="3.30.70.1450">
    <property type="entry name" value="Regulator of K+ conductance, C-terminal domain"/>
    <property type="match status" value="1"/>
</dbReference>
<dbReference type="Pfam" id="PF00999">
    <property type="entry name" value="Na_H_Exchanger"/>
    <property type="match status" value="1"/>
</dbReference>
<dbReference type="GO" id="GO:0015297">
    <property type="term" value="F:antiporter activity"/>
    <property type="evidence" value="ECO:0007669"/>
    <property type="project" value="UniProtKB-KW"/>
</dbReference>
<dbReference type="GO" id="GO:0005886">
    <property type="term" value="C:plasma membrane"/>
    <property type="evidence" value="ECO:0007669"/>
    <property type="project" value="UniProtKB-SubCell"/>
</dbReference>
<evidence type="ECO:0000256" key="4">
    <source>
        <dbReference type="ARBA" id="ARBA00022475"/>
    </source>
</evidence>
<evidence type="ECO:0000256" key="5">
    <source>
        <dbReference type="ARBA" id="ARBA00022692"/>
    </source>
</evidence>
<dbReference type="Gene3D" id="1.20.1530.20">
    <property type="match status" value="1"/>
</dbReference>
<dbReference type="PANTHER" id="PTHR32507:SF0">
    <property type="entry name" value="NA(+)_H(+) ANTIPORTER 2-RELATED"/>
    <property type="match status" value="1"/>
</dbReference>
<feature type="transmembrane region" description="Helical" evidence="9">
    <location>
        <begin position="244"/>
        <end position="261"/>
    </location>
</feature>
<sequence>MTDIVDFALVLLLVAVVGVAAVMSNRLGEWLPIPAPALFLVGAAIFSDVFPALGHVPIVVIERVVTVALVVILFEGGMQIGWRDFRANAAAITWIGIAGTLVTALAVAAAAHLLCGLDLRISLLLGTALSPTDPAVVFSVLGRRRIGGRSGAILRGESGTNDPVGIALLVVLLGAGQLDFGAFSSAAVTFVTQIAVGTVVGVAGGLGLLWFMRRITLPAAGLYSVRVLMCVPAIYALATLAHGSGFLAVLIAGIIIGGQRAPYRNEIERFHSALANLGEIVAFVMLGLTIQLTGPDGVMAGHALWIGLVLAILLAFVIRPILVGLVTCRMRMRWGDRVLLLWTGLKGAVPILLGTFIIAADVPDAQRAYEVIFVVVAFSVIVQGGTLPWLAARLGVPLETVNPRPWTMNARFEVEPEGLHRFTVAPGSAADGTTVAALPSPDLWVSVVIREGRLVTVSSTTRLRGGDEVLVLADPTAARSVAAVFHSRAESR</sequence>
<feature type="transmembrane region" description="Helical" evidence="9">
    <location>
        <begin position="56"/>
        <end position="77"/>
    </location>
</feature>
<feature type="domain" description="RCK C-terminal" evidence="10">
    <location>
        <begin position="407"/>
        <end position="487"/>
    </location>
</feature>
<evidence type="ECO:0000313" key="11">
    <source>
        <dbReference type="EMBL" id="RMI29424.1"/>
    </source>
</evidence>
<dbReference type="GO" id="GO:0008324">
    <property type="term" value="F:monoatomic cation transmembrane transporter activity"/>
    <property type="evidence" value="ECO:0007669"/>
    <property type="project" value="InterPro"/>
</dbReference>
<evidence type="ECO:0000256" key="2">
    <source>
        <dbReference type="ARBA" id="ARBA00022448"/>
    </source>
</evidence>
<dbReference type="Pfam" id="PF02080">
    <property type="entry name" value="TrkA_C"/>
    <property type="match status" value="1"/>
</dbReference>
<dbReference type="PANTHER" id="PTHR32507">
    <property type="entry name" value="NA(+)/H(+) ANTIPORTER 1"/>
    <property type="match status" value="1"/>
</dbReference>
<feature type="transmembrane region" description="Helical" evidence="9">
    <location>
        <begin position="338"/>
        <end position="359"/>
    </location>
</feature>
<proteinExistence type="predicted"/>
<reference evidence="11 12" key="1">
    <citation type="submission" date="2018-10" db="EMBL/GenBank/DDBJ databases">
        <title>Isolation from cow dung.</title>
        <authorList>
            <person name="Ling L."/>
        </authorList>
    </citation>
    <scope>NUCLEOTIDE SEQUENCE [LARGE SCALE GENOMIC DNA]</scope>
    <source>
        <strain evidence="11 12">NEAU-LL90</strain>
    </source>
</reference>
<feature type="transmembrane region" description="Helical" evidence="9">
    <location>
        <begin position="304"/>
        <end position="326"/>
    </location>
</feature>
<evidence type="ECO:0000256" key="3">
    <source>
        <dbReference type="ARBA" id="ARBA00022449"/>
    </source>
</evidence>
<keyword evidence="2" id="KW-0813">Transport</keyword>
<dbReference type="InterPro" id="IPR038770">
    <property type="entry name" value="Na+/solute_symporter_sf"/>
</dbReference>
<keyword evidence="4" id="KW-1003">Cell membrane</keyword>
<keyword evidence="5 9" id="KW-0812">Transmembrane</keyword>
<evidence type="ECO:0000259" key="10">
    <source>
        <dbReference type="PROSITE" id="PS51202"/>
    </source>
</evidence>
<dbReference type="InterPro" id="IPR006153">
    <property type="entry name" value="Cation/H_exchanger_TM"/>
</dbReference>
<feature type="transmembrane region" description="Helical" evidence="9">
    <location>
        <begin position="89"/>
        <end position="113"/>
    </location>
</feature>
<feature type="transmembrane region" description="Helical" evidence="9">
    <location>
        <begin position="163"/>
        <end position="184"/>
    </location>
</feature>
<dbReference type="Proteomes" id="UP000279275">
    <property type="component" value="Unassembled WGS sequence"/>
</dbReference>
<feature type="transmembrane region" description="Helical" evidence="9">
    <location>
        <begin position="190"/>
        <end position="212"/>
    </location>
</feature>
<keyword evidence="3" id="KW-0050">Antiport</keyword>
<dbReference type="InterPro" id="IPR006037">
    <property type="entry name" value="RCK_C"/>
</dbReference>
<keyword evidence="6 9" id="KW-1133">Transmembrane helix</keyword>
<dbReference type="RefSeq" id="WP_122190656.1">
    <property type="nucleotide sequence ID" value="NZ_RFFH01000014.1"/>
</dbReference>
<dbReference type="GO" id="GO:0006813">
    <property type="term" value="P:potassium ion transport"/>
    <property type="evidence" value="ECO:0007669"/>
    <property type="project" value="InterPro"/>
</dbReference>
<feature type="transmembrane region" description="Helical" evidence="9">
    <location>
        <begin position="273"/>
        <end position="292"/>
    </location>
</feature>
<comment type="caution">
    <text evidence="11">The sequence shown here is derived from an EMBL/GenBank/DDBJ whole genome shotgun (WGS) entry which is preliminary data.</text>
</comment>
<protein>
    <submittedName>
        <fullName evidence="11">Sodium:proton exchanger</fullName>
    </submittedName>
</protein>
<keyword evidence="8 9" id="KW-0472">Membrane</keyword>
<feature type="transmembrane region" description="Helical" evidence="9">
    <location>
        <begin position="219"/>
        <end position="238"/>
    </location>
</feature>
<comment type="subcellular location">
    <subcellularLocation>
        <location evidence="1">Cell membrane</location>
        <topology evidence="1">Multi-pass membrane protein</topology>
    </subcellularLocation>
</comment>
<dbReference type="SUPFAM" id="SSF116726">
    <property type="entry name" value="TrkA C-terminal domain-like"/>
    <property type="match status" value="1"/>
</dbReference>
<feature type="transmembrane region" description="Helical" evidence="9">
    <location>
        <begin position="119"/>
        <end position="142"/>
    </location>
</feature>
<dbReference type="GO" id="GO:1902600">
    <property type="term" value="P:proton transmembrane transport"/>
    <property type="evidence" value="ECO:0007669"/>
    <property type="project" value="InterPro"/>
</dbReference>
<feature type="transmembrane region" description="Helical" evidence="9">
    <location>
        <begin position="371"/>
        <end position="392"/>
    </location>
</feature>
<dbReference type="EMBL" id="RFFH01000014">
    <property type="protein sequence ID" value="RMI29424.1"/>
    <property type="molecule type" value="Genomic_DNA"/>
</dbReference>
<evidence type="ECO:0000256" key="1">
    <source>
        <dbReference type="ARBA" id="ARBA00004651"/>
    </source>
</evidence>
<dbReference type="InterPro" id="IPR036721">
    <property type="entry name" value="RCK_C_sf"/>
</dbReference>
<keyword evidence="7" id="KW-0406">Ion transport</keyword>
<feature type="transmembrane region" description="Helical" evidence="9">
    <location>
        <begin position="6"/>
        <end position="23"/>
    </location>
</feature>
<evidence type="ECO:0000256" key="9">
    <source>
        <dbReference type="SAM" id="Phobius"/>
    </source>
</evidence>
<gene>
    <name evidence="11" type="ORF">EBN03_25395</name>
</gene>
<name>A0A3M2KWM3_9NOCA</name>
<dbReference type="OrthoDB" id="9810759at2"/>
<evidence type="ECO:0000313" key="12">
    <source>
        <dbReference type="Proteomes" id="UP000279275"/>
    </source>
</evidence>
<evidence type="ECO:0000256" key="8">
    <source>
        <dbReference type="ARBA" id="ARBA00023136"/>
    </source>
</evidence>
<evidence type="ECO:0000256" key="7">
    <source>
        <dbReference type="ARBA" id="ARBA00023065"/>
    </source>
</evidence>
<dbReference type="AlphaFoldDB" id="A0A3M2KWM3"/>
<organism evidence="11 12">
    <name type="scientific">Nocardia stercoris</name>
    <dbReference type="NCBI Taxonomy" id="2483361"/>
    <lineage>
        <taxon>Bacteria</taxon>
        <taxon>Bacillati</taxon>
        <taxon>Actinomycetota</taxon>
        <taxon>Actinomycetes</taxon>
        <taxon>Mycobacteriales</taxon>
        <taxon>Nocardiaceae</taxon>
        <taxon>Nocardia</taxon>
    </lineage>
</organism>